<dbReference type="NCBIfam" id="NF038322">
    <property type="entry name" value="ImpA_fam_HExGH"/>
    <property type="match status" value="1"/>
</dbReference>
<dbReference type="InterPro" id="IPR028974">
    <property type="entry name" value="TSP_type-3_rpt"/>
</dbReference>
<dbReference type="KEGG" id="asem:NNL22_09870"/>
<dbReference type="Gene3D" id="1.10.390.30">
    <property type="entry name" value="Peptidase M60, enhancin-like domain 3"/>
    <property type="match status" value="1"/>
</dbReference>
<dbReference type="GO" id="GO:0005509">
    <property type="term" value="F:calcium ion binding"/>
    <property type="evidence" value="ECO:0007669"/>
    <property type="project" value="InterPro"/>
</dbReference>
<dbReference type="SUPFAM" id="SSF50370">
    <property type="entry name" value="Ricin B-like lectins"/>
    <property type="match status" value="1"/>
</dbReference>
<evidence type="ECO:0000259" key="2">
    <source>
        <dbReference type="PROSITE" id="PS51723"/>
    </source>
</evidence>
<dbReference type="Proteomes" id="UP001164472">
    <property type="component" value="Chromosome"/>
</dbReference>
<protein>
    <submittedName>
        <fullName evidence="3">RICIN domain-containing protein</fullName>
    </submittedName>
</protein>
<dbReference type="AlphaFoldDB" id="A0A9E8KS16"/>
<dbReference type="InterPro" id="IPR031161">
    <property type="entry name" value="Peptidase_M60_dom"/>
</dbReference>
<dbReference type="SUPFAM" id="SSF103647">
    <property type="entry name" value="TSP type-3 repeat"/>
    <property type="match status" value="1"/>
</dbReference>
<accession>A0A9E8KS16</accession>
<feature type="region of interest" description="Disordered" evidence="1">
    <location>
        <begin position="383"/>
        <end position="402"/>
    </location>
</feature>
<reference evidence="3" key="1">
    <citation type="submission" date="2022-07" db="EMBL/GenBank/DDBJ databases">
        <title>Alkalimarinus sp. nov., isolated from gut of a Alitta virens.</title>
        <authorList>
            <person name="Yang A.I."/>
            <person name="Shin N.-R."/>
        </authorList>
    </citation>
    <scope>NUCLEOTIDE SEQUENCE</scope>
    <source>
        <strain evidence="3">FA028</strain>
    </source>
</reference>
<dbReference type="InterPro" id="IPR000772">
    <property type="entry name" value="Ricin_B_lectin"/>
</dbReference>
<dbReference type="InterPro" id="IPR042279">
    <property type="entry name" value="Pep_M60_3"/>
</dbReference>
<gene>
    <name evidence="3" type="ORF">NNL22_09870</name>
</gene>
<evidence type="ECO:0000256" key="1">
    <source>
        <dbReference type="SAM" id="MobiDB-lite"/>
    </source>
</evidence>
<dbReference type="SMART" id="SM00458">
    <property type="entry name" value="RICIN"/>
    <property type="match status" value="1"/>
</dbReference>
<organism evidence="3 4">
    <name type="scientific">Alkalimarinus sediminis</name>
    <dbReference type="NCBI Taxonomy" id="1632866"/>
    <lineage>
        <taxon>Bacteria</taxon>
        <taxon>Pseudomonadati</taxon>
        <taxon>Pseudomonadota</taxon>
        <taxon>Gammaproteobacteria</taxon>
        <taxon>Alteromonadales</taxon>
        <taxon>Alteromonadaceae</taxon>
        <taxon>Alkalimarinus</taxon>
    </lineage>
</organism>
<dbReference type="SMART" id="SM01276">
    <property type="entry name" value="M60-like"/>
    <property type="match status" value="1"/>
</dbReference>
<dbReference type="Pfam" id="PF00652">
    <property type="entry name" value="Ricin_B_lectin"/>
    <property type="match status" value="1"/>
</dbReference>
<dbReference type="EMBL" id="CP101527">
    <property type="protein sequence ID" value="UZW76822.1"/>
    <property type="molecule type" value="Genomic_DNA"/>
</dbReference>
<keyword evidence="4" id="KW-1185">Reference proteome</keyword>
<dbReference type="PROSITE" id="PS51723">
    <property type="entry name" value="PEPTIDASE_M60"/>
    <property type="match status" value="1"/>
</dbReference>
<evidence type="ECO:0000313" key="3">
    <source>
        <dbReference type="EMBL" id="UZW76822.1"/>
    </source>
</evidence>
<proteinExistence type="predicted"/>
<name>A0A9E8KS16_9ALTE</name>
<dbReference type="PROSITE" id="PS50231">
    <property type="entry name" value="RICIN_B_LECTIN"/>
    <property type="match status" value="1"/>
</dbReference>
<dbReference type="InterPro" id="IPR035992">
    <property type="entry name" value="Ricin_B-like_lectins"/>
</dbReference>
<dbReference type="Gene3D" id="2.80.10.50">
    <property type="match status" value="1"/>
</dbReference>
<dbReference type="Gene3D" id="4.10.1080.10">
    <property type="entry name" value="TSP type-3 repeat"/>
    <property type="match status" value="1"/>
</dbReference>
<feature type="domain" description="Peptidase M60" evidence="2">
    <location>
        <begin position="1"/>
        <end position="247"/>
    </location>
</feature>
<sequence>MQLGYDKNDQNVELTFANIGEHAYWASSADNDSFTAKLDAGEFDWAEIATASFEVHSQLNKMRNSIGGTWATAADLAQATETYTHNYPHVLAGFQGPGIDKVDEIHNFAQVNGWEVPVLDLVKHMNADQATCGAGCSGNPYDAYWAFGPTSHGDIHELGHGLEKSKFRFAGWDGHASTNPYSYYSKSKYAAATNTSSSCQSLPSSEMFETLHLSLRQSDPFAYMQAANLTSWSQGVAIYIQMMMAAQEQGALIDGWHLLARLHLLLNEYNKADDNETQWLDKRNTIGFGSMSLSTAKALNNNDWLAISIAYVTGYNYSDFLTMWGLPISNETQSFILSQGYPMMPLKFYQTSGNDYCEGLDKPAVPISDRDNDGYIDAYDAFPDDPAEHADADGDGLGDNADTQYDLNPAEMDYHNVEIQRTNNSAVCIGVDDTPPLPNKQLKAVTCSQAGSNMWSWGQDGRIHLQAEPSLCIQASGYNNNASLTLKTCSSADTQKWSYNLGENSIRNRVNSGAAFDLFSGGDINIWGAHGGVNQQWLIVTP</sequence>
<evidence type="ECO:0000313" key="4">
    <source>
        <dbReference type="Proteomes" id="UP001164472"/>
    </source>
</evidence>